<dbReference type="NCBIfam" id="TIGR00431">
    <property type="entry name" value="TruB"/>
    <property type="match status" value="1"/>
</dbReference>
<evidence type="ECO:0000256" key="1">
    <source>
        <dbReference type="ARBA" id="ARBA00001166"/>
    </source>
</evidence>
<accession>A0A5E8C225</accession>
<evidence type="ECO:0000256" key="5">
    <source>
        <dbReference type="ARBA" id="ARBA00023235"/>
    </source>
</evidence>
<sequence length="553" mass="61911">MFGLFRPVHNQPQPTLRLFLSTSFSPKIYIKSSPKSSRPVRQSPLSPLPQPSTTTSTTTNPTSLISIFNYTYPPFSTETPLNMEGIFAISKPSGPSSAQAVNALKTALNASPYVENSSAWAKLNGVKIKLTTDKRKKQWWYKKHDKKNSIGGVKVGHGGTLDPLASGVIVIGVGEGTKNLTKYLTDCTKVYEATAIFGASTTTYDVTGSIVEYSPDLSALTQDSLAQTIKDKFTGQITQYPPVYSALKMDGRPLYEYAREGIPLPRKIEPRASNVDFFDIVPGSFTHITLEEAALPKIMATEEEQAFYLRETMPPPSSDQLVTSPVPIQFVRVKFRFSVSSGTYIRSLIHDVAREMGVCAYMASLVRAQQGPFELGKNVFDLDDLTKNMKDEEWVPMVKVMLERGPDITIEEIKKMAEEDAKKKQEEQEEEIKTVVGETKDGKTEIKEIKDEKTKEIKDEKSKTEEIKDEKTETEEIKSDEKTETEEIKTDEKTETEEIKADEKPETEEIKADEKPETEEIKADEKTEAPQNNVQDKRPGEPLEEPQAKKTKP</sequence>
<dbReference type="InterPro" id="IPR014780">
    <property type="entry name" value="tRNA_psdUridine_synth_TruB"/>
</dbReference>
<organism evidence="8 9">
    <name type="scientific">Magnusiomyces paraingens</name>
    <dbReference type="NCBI Taxonomy" id="2606893"/>
    <lineage>
        <taxon>Eukaryota</taxon>
        <taxon>Fungi</taxon>
        <taxon>Dikarya</taxon>
        <taxon>Ascomycota</taxon>
        <taxon>Saccharomycotina</taxon>
        <taxon>Dipodascomycetes</taxon>
        <taxon>Dipodascales</taxon>
        <taxon>Dipodascaceae</taxon>
        <taxon>Magnusiomyces</taxon>
    </lineage>
</organism>
<feature type="compositionally biased region" description="Basic and acidic residues" evidence="6">
    <location>
        <begin position="452"/>
        <end position="528"/>
    </location>
</feature>
<evidence type="ECO:0000313" key="9">
    <source>
        <dbReference type="Proteomes" id="UP000398389"/>
    </source>
</evidence>
<gene>
    <name evidence="8" type="ORF">SAPINGB_P004748</name>
</gene>
<dbReference type="GeneID" id="43583563"/>
<evidence type="ECO:0000256" key="6">
    <source>
        <dbReference type="SAM" id="MobiDB-lite"/>
    </source>
</evidence>
<keyword evidence="5" id="KW-0413">Isomerase</keyword>
<dbReference type="OrthoDB" id="9995526at2759"/>
<name>A0A5E8C225_9ASCO</name>
<dbReference type="PANTHER" id="PTHR13767">
    <property type="entry name" value="TRNA-PSEUDOURIDINE SYNTHASE"/>
    <property type="match status" value="1"/>
</dbReference>
<dbReference type="Gene3D" id="3.30.2350.10">
    <property type="entry name" value="Pseudouridine synthase"/>
    <property type="match status" value="1"/>
</dbReference>
<dbReference type="GO" id="GO:1990481">
    <property type="term" value="P:mRNA pseudouridine synthesis"/>
    <property type="evidence" value="ECO:0007669"/>
    <property type="project" value="TreeGrafter"/>
</dbReference>
<dbReference type="EC" id="5.4.99.25" evidence="3"/>
<evidence type="ECO:0000259" key="7">
    <source>
        <dbReference type="Pfam" id="PF01509"/>
    </source>
</evidence>
<dbReference type="InterPro" id="IPR020103">
    <property type="entry name" value="PsdUridine_synth_cat_dom_sf"/>
</dbReference>
<proteinExistence type="inferred from homology"/>
<feature type="domain" description="Pseudouridine synthase II N-terminal" evidence="7">
    <location>
        <begin position="150"/>
        <end position="281"/>
    </location>
</feature>
<dbReference type="AlphaFoldDB" id="A0A5E8C225"/>
<dbReference type="GO" id="GO:0006400">
    <property type="term" value="P:tRNA modification"/>
    <property type="evidence" value="ECO:0007669"/>
    <property type="project" value="TreeGrafter"/>
</dbReference>
<dbReference type="PANTHER" id="PTHR13767:SF2">
    <property type="entry name" value="PSEUDOURIDYLATE SYNTHASE TRUB1"/>
    <property type="match status" value="1"/>
</dbReference>
<protein>
    <recommendedName>
        <fullName evidence="3">tRNA pseudouridine(55) synthase</fullName>
        <ecNumber evidence="3">5.4.99.25</ecNumber>
    </recommendedName>
</protein>
<feature type="region of interest" description="Disordered" evidence="6">
    <location>
        <begin position="452"/>
        <end position="553"/>
    </location>
</feature>
<feature type="region of interest" description="Disordered" evidence="6">
    <location>
        <begin position="31"/>
        <end position="60"/>
    </location>
</feature>
<reference evidence="8 9" key="1">
    <citation type="submission" date="2019-09" db="EMBL/GenBank/DDBJ databases">
        <authorList>
            <person name="Brejova B."/>
        </authorList>
    </citation>
    <scope>NUCLEOTIDE SEQUENCE [LARGE SCALE GENOMIC DNA]</scope>
</reference>
<keyword evidence="9" id="KW-1185">Reference proteome</keyword>
<dbReference type="EMBL" id="CABVLU010000003">
    <property type="protein sequence ID" value="VVT55807.1"/>
    <property type="molecule type" value="Genomic_DNA"/>
</dbReference>
<evidence type="ECO:0000256" key="3">
    <source>
        <dbReference type="ARBA" id="ARBA00012787"/>
    </source>
</evidence>
<dbReference type="RefSeq" id="XP_031855354.1">
    <property type="nucleotide sequence ID" value="XM_031999463.1"/>
</dbReference>
<evidence type="ECO:0000256" key="4">
    <source>
        <dbReference type="ARBA" id="ARBA00022694"/>
    </source>
</evidence>
<dbReference type="Proteomes" id="UP000398389">
    <property type="component" value="Unassembled WGS sequence"/>
</dbReference>
<keyword evidence="4" id="KW-0819">tRNA processing</keyword>
<dbReference type="InterPro" id="IPR002501">
    <property type="entry name" value="PsdUridine_synth_N"/>
</dbReference>
<dbReference type="GO" id="GO:0160148">
    <property type="term" value="F:tRNA pseudouridine(55) synthase activity"/>
    <property type="evidence" value="ECO:0007669"/>
    <property type="project" value="UniProtKB-EC"/>
</dbReference>
<dbReference type="Pfam" id="PF01509">
    <property type="entry name" value="TruB_N"/>
    <property type="match status" value="1"/>
</dbReference>
<evidence type="ECO:0000256" key="2">
    <source>
        <dbReference type="ARBA" id="ARBA00008999"/>
    </source>
</evidence>
<comment type="catalytic activity">
    <reaction evidence="1">
        <text>a uridine in mRNA = a pseudouridine in mRNA</text>
        <dbReference type="Rhea" id="RHEA:56644"/>
        <dbReference type="Rhea" id="RHEA-COMP:14658"/>
        <dbReference type="Rhea" id="RHEA-COMP:14659"/>
        <dbReference type="ChEBI" id="CHEBI:65314"/>
        <dbReference type="ChEBI" id="CHEBI:65315"/>
    </reaction>
</comment>
<comment type="similarity">
    <text evidence="2">Belongs to the pseudouridine synthase TruB family.</text>
</comment>
<evidence type="ECO:0000313" key="8">
    <source>
        <dbReference type="EMBL" id="VVT55807.1"/>
    </source>
</evidence>
<dbReference type="HAMAP" id="MF_01080">
    <property type="entry name" value="TruB_bact"/>
    <property type="match status" value="1"/>
</dbReference>
<dbReference type="SUPFAM" id="SSF55120">
    <property type="entry name" value="Pseudouridine synthase"/>
    <property type="match status" value="1"/>
</dbReference>
<dbReference type="GO" id="GO:0003723">
    <property type="term" value="F:RNA binding"/>
    <property type="evidence" value="ECO:0007669"/>
    <property type="project" value="InterPro"/>
</dbReference>
<dbReference type="GO" id="GO:0005634">
    <property type="term" value="C:nucleus"/>
    <property type="evidence" value="ECO:0007669"/>
    <property type="project" value="TreeGrafter"/>
</dbReference>